<feature type="compositionally biased region" description="Polar residues" evidence="1">
    <location>
        <begin position="10"/>
        <end position="23"/>
    </location>
</feature>
<protein>
    <submittedName>
        <fullName evidence="2">Uncharacterized protein</fullName>
    </submittedName>
</protein>
<feature type="region of interest" description="Disordered" evidence="1">
    <location>
        <begin position="1"/>
        <end position="100"/>
    </location>
</feature>
<evidence type="ECO:0000313" key="2">
    <source>
        <dbReference type="EMBL" id="KAG5463524.1"/>
    </source>
</evidence>
<evidence type="ECO:0000256" key="1">
    <source>
        <dbReference type="SAM" id="MobiDB-lite"/>
    </source>
</evidence>
<dbReference type="Proteomes" id="UP000673691">
    <property type="component" value="Unassembled WGS sequence"/>
</dbReference>
<accession>A0A8H8DM18</accession>
<gene>
    <name evidence="2" type="ORF">BJ554DRAFT_6764</name>
</gene>
<proteinExistence type="predicted"/>
<sequence length="100" mass="10411">MEADFEATPPDTQVPTQAGSRVVSQHPIPLPKRSITRAGGKVRHELSTSIPHHGLGCSRTPVSDGTVDPQGSPTALREERRPLFPPGSSGAGPLASLVNG</sequence>
<evidence type="ECO:0000313" key="3">
    <source>
        <dbReference type="Proteomes" id="UP000673691"/>
    </source>
</evidence>
<comment type="caution">
    <text evidence="2">The sequence shown here is derived from an EMBL/GenBank/DDBJ whole genome shotgun (WGS) entry which is preliminary data.</text>
</comment>
<name>A0A8H8DM18_9FUNG</name>
<dbReference type="AlphaFoldDB" id="A0A8H8DM18"/>
<dbReference type="EMBL" id="JAEFCI010000470">
    <property type="protein sequence ID" value="KAG5463524.1"/>
    <property type="molecule type" value="Genomic_DNA"/>
</dbReference>
<reference evidence="2 3" key="1">
    <citation type="journal article" name="Sci. Rep.">
        <title>Genome-scale phylogenetic analyses confirm Olpidium as the closest living zoosporic fungus to the non-flagellated, terrestrial fungi.</title>
        <authorList>
            <person name="Chang Y."/>
            <person name="Rochon D."/>
            <person name="Sekimoto S."/>
            <person name="Wang Y."/>
            <person name="Chovatia M."/>
            <person name="Sandor L."/>
            <person name="Salamov A."/>
            <person name="Grigoriev I.V."/>
            <person name="Stajich J.E."/>
            <person name="Spatafora J.W."/>
        </authorList>
    </citation>
    <scope>NUCLEOTIDE SEQUENCE [LARGE SCALE GENOMIC DNA]</scope>
    <source>
        <strain evidence="2">S191</strain>
    </source>
</reference>
<organism evidence="2 3">
    <name type="scientific">Olpidium bornovanus</name>
    <dbReference type="NCBI Taxonomy" id="278681"/>
    <lineage>
        <taxon>Eukaryota</taxon>
        <taxon>Fungi</taxon>
        <taxon>Fungi incertae sedis</taxon>
        <taxon>Olpidiomycota</taxon>
        <taxon>Olpidiomycotina</taxon>
        <taxon>Olpidiomycetes</taxon>
        <taxon>Olpidiales</taxon>
        <taxon>Olpidiaceae</taxon>
        <taxon>Olpidium</taxon>
    </lineage>
</organism>
<keyword evidence="3" id="KW-1185">Reference proteome</keyword>